<evidence type="ECO:0000313" key="2">
    <source>
        <dbReference type="Proteomes" id="UP000663505"/>
    </source>
</evidence>
<proteinExistence type="predicted"/>
<dbReference type="PANTHER" id="PTHR41302:SF2">
    <property type="entry name" value="PRESPORE SPECIFIC TRANSCRIPTIONAL ACTIVATOR RSFA"/>
    <property type="match status" value="1"/>
</dbReference>
<dbReference type="Proteomes" id="UP000663505">
    <property type="component" value="Chromosome"/>
</dbReference>
<evidence type="ECO:0008006" key="3">
    <source>
        <dbReference type="Google" id="ProtNLM"/>
    </source>
</evidence>
<dbReference type="RefSeq" id="WP_206655997.1">
    <property type="nucleotide sequence ID" value="NZ_CP071182.1"/>
</dbReference>
<dbReference type="EMBL" id="CP071182">
    <property type="protein sequence ID" value="QSO46632.1"/>
    <property type="molecule type" value="Genomic_DNA"/>
</dbReference>
<protein>
    <recommendedName>
        <fullName evidence="3">RsfA family transcriptional regulator</fullName>
    </recommendedName>
</protein>
<dbReference type="KEGG" id="afx:JZ786_19590"/>
<organism evidence="1 2">
    <name type="scientific">Alicyclobacillus mengziensis</name>
    <dbReference type="NCBI Taxonomy" id="2931921"/>
    <lineage>
        <taxon>Bacteria</taxon>
        <taxon>Bacillati</taxon>
        <taxon>Bacillota</taxon>
        <taxon>Bacilli</taxon>
        <taxon>Bacillales</taxon>
        <taxon>Alicyclobacillaceae</taxon>
        <taxon>Alicyclobacillus</taxon>
    </lineage>
</organism>
<keyword evidence="2" id="KW-1185">Reference proteome</keyword>
<dbReference type="PANTHER" id="PTHR41302">
    <property type="entry name" value="PRESPORE-SPECIFIC TRANSCRIPTIONAL REGULATOR RSFA-RELATED"/>
    <property type="match status" value="1"/>
</dbReference>
<evidence type="ECO:0000313" key="1">
    <source>
        <dbReference type="EMBL" id="QSO46632.1"/>
    </source>
</evidence>
<name>A0A9X7VY52_9BACL</name>
<dbReference type="InterPro" id="IPR009057">
    <property type="entry name" value="Homeodomain-like_sf"/>
</dbReference>
<gene>
    <name evidence="1" type="ORF">JZ786_19590</name>
</gene>
<accession>A0A9X7VY52</accession>
<reference evidence="1 2" key="1">
    <citation type="submission" date="2021-02" db="EMBL/GenBank/DDBJ databases">
        <title>Alicyclobacillus curvatus sp. nov. and Alicyclobacillus mengziensis sp. nov., two acidophilic bacteria isolated from acid mine drainage.</title>
        <authorList>
            <person name="Huang Y."/>
        </authorList>
    </citation>
    <scope>NUCLEOTIDE SEQUENCE [LARGE SCALE GENOMIC DNA]</scope>
    <source>
        <strain evidence="1 2">S30H14</strain>
    </source>
</reference>
<dbReference type="AlphaFoldDB" id="A0A9X7VY52"/>
<dbReference type="InterPro" id="IPR014243">
    <property type="entry name" value="RsfA-like"/>
</dbReference>
<dbReference type="SUPFAM" id="SSF46689">
    <property type="entry name" value="Homeodomain-like"/>
    <property type="match status" value="1"/>
</dbReference>
<sequence>MSLTSTLPRTDRWTSAQDARLAQIVLTHIRNGSTQLRAFTVAGQEMDRTAGACGFRWNGVLRKRYAKQIKDAKLERRRPKGVGGEVPFMMSGEAVQHVLAFIAQFDLTFQRLQIRHQQLLREVSELQHRLQYPDSQSKNMLSAAASVTVDRKKLTDTMEQVFRSLQSEKTLIGDMKSSGVVSLTHD</sequence>